<feature type="transmembrane region" description="Helical" evidence="1">
    <location>
        <begin position="102"/>
        <end position="120"/>
    </location>
</feature>
<feature type="transmembrane region" description="Helical" evidence="1">
    <location>
        <begin position="344"/>
        <end position="364"/>
    </location>
</feature>
<keyword evidence="1" id="KW-0812">Transmembrane</keyword>
<feature type="transmembrane region" description="Helical" evidence="1">
    <location>
        <begin position="279"/>
        <end position="298"/>
    </location>
</feature>
<name>A0A174A0H8_9FIRM</name>
<gene>
    <name evidence="2" type="ORF">ERS852407_01184</name>
</gene>
<organism evidence="2 3">
    <name type="scientific">Hungatella hathewayi</name>
    <dbReference type="NCBI Taxonomy" id="154046"/>
    <lineage>
        <taxon>Bacteria</taxon>
        <taxon>Bacillati</taxon>
        <taxon>Bacillota</taxon>
        <taxon>Clostridia</taxon>
        <taxon>Lachnospirales</taxon>
        <taxon>Lachnospiraceae</taxon>
        <taxon>Hungatella</taxon>
    </lineage>
</organism>
<feature type="transmembrane region" description="Helical" evidence="1">
    <location>
        <begin position="252"/>
        <end position="273"/>
    </location>
</feature>
<dbReference type="EMBL" id="CYZE01000002">
    <property type="protein sequence ID" value="CUN82162.1"/>
    <property type="molecule type" value="Genomic_DNA"/>
</dbReference>
<feature type="transmembrane region" description="Helical" evidence="1">
    <location>
        <begin position="164"/>
        <end position="197"/>
    </location>
</feature>
<reference evidence="2 3" key="1">
    <citation type="submission" date="2015-09" db="EMBL/GenBank/DDBJ databases">
        <authorList>
            <consortium name="Pathogen Informatics"/>
        </authorList>
    </citation>
    <scope>NUCLEOTIDE SEQUENCE [LARGE SCALE GENOMIC DNA]</scope>
    <source>
        <strain evidence="2 3">2789STDY5608850</strain>
    </source>
</reference>
<feature type="transmembrane region" description="Helical" evidence="1">
    <location>
        <begin position="132"/>
        <end position="152"/>
    </location>
</feature>
<evidence type="ECO:0000313" key="3">
    <source>
        <dbReference type="Proteomes" id="UP000095651"/>
    </source>
</evidence>
<evidence type="ECO:0000313" key="2">
    <source>
        <dbReference type="EMBL" id="CUN82162.1"/>
    </source>
</evidence>
<proteinExistence type="predicted"/>
<keyword evidence="1" id="KW-1133">Transmembrane helix</keyword>
<sequence>MKRRYYLSILPLAGILFGMWYIHIAASDVIYSDYIRLVNSYLPDVWNPEKFFVPDVLTRIPVNYLSRIINVAFFGFNTMFDRVLGVLALGLSGFVLGKYCRLRTVGAVWFTILMALMFSLNKWEMLINGSGWAHFLAFAGFYYHYLVMDRLWTGDEKPGDRKLLVILPFAITILTAGPYCAVYSVVVMMAYGFMAILDYRKTKRLEKTYLLYALCTLAALLLYMWSNSLTVEDHAAAAEVGLFTQLAQTPGFFVRFILISFSSMVVGIEEAIAAFKGNIVPFAILGFLVIAAYLYALYLNFRYRLYEKSMVPLILIVSGGLNHVLILLSRWIFLVDDYGASSRYALQFQAGIFGIILTFALCRNEMVVKKMARGKYRIFSAAVVSFCLLFLAGNAYTTYHELKKAPDRKETFEIRAQMALNFEEMTDEELRDGFEYRRTRPESGAQVREALTILKDNGWGVFRPNK</sequence>
<feature type="transmembrane region" description="Helical" evidence="1">
    <location>
        <begin position="68"/>
        <end position="90"/>
    </location>
</feature>
<protein>
    <submittedName>
        <fullName evidence="2">Uncharacterized protein</fullName>
    </submittedName>
</protein>
<accession>A0A174A0H8</accession>
<feature type="transmembrane region" description="Helical" evidence="1">
    <location>
        <begin position="310"/>
        <end position="332"/>
    </location>
</feature>
<dbReference type="RefSeq" id="WP_081034174.1">
    <property type="nucleotide sequence ID" value="NZ_CABIXC010000002.1"/>
</dbReference>
<evidence type="ECO:0000256" key="1">
    <source>
        <dbReference type="SAM" id="Phobius"/>
    </source>
</evidence>
<dbReference type="Proteomes" id="UP000095651">
    <property type="component" value="Unassembled WGS sequence"/>
</dbReference>
<feature type="transmembrane region" description="Helical" evidence="1">
    <location>
        <begin position="209"/>
        <end position="225"/>
    </location>
</feature>
<dbReference type="AlphaFoldDB" id="A0A174A0H8"/>
<feature type="transmembrane region" description="Helical" evidence="1">
    <location>
        <begin position="376"/>
        <end position="396"/>
    </location>
</feature>
<keyword evidence="1" id="KW-0472">Membrane</keyword>